<keyword evidence="2" id="KW-0732">Signal</keyword>
<feature type="signal peptide" evidence="2">
    <location>
        <begin position="1"/>
        <end position="26"/>
    </location>
</feature>
<keyword evidence="1" id="KW-0175">Coiled coil</keyword>
<evidence type="ECO:0000313" key="3">
    <source>
        <dbReference type="EMBL" id="MBE5919764.1"/>
    </source>
</evidence>
<dbReference type="EMBL" id="SVER01000018">
    <property type="protein sequence ID" value="MBE5919764.1"/>
    <property type="molecule type" value="Genomic_DNA"/>
</dbReference>
<organism evidence="3 4">
    <name type="scientific">Pseudobutyrivibrio ruminis</name>
    <dbReference type="NCBI Taxonomy" id="46206"/>
    <lineage>
        <taxon>Bacteria</taxon>
        <taxon>Bacillati</taxon>
        <taxon>Bacillota</taxon>
        <taxon>Clostridia</taxon>
        <taxon>Lachnospirales</taxon>
        <taxon>Lachnospiraceae</taxon>
        <taxon>Pseudobutyrivibrio</taxon>
    </lineage>
</organism>
<protein>
    <submittedName>
        <fullName evidence="3">Uncharacterized protein</fullName>
    </submittedName>
</protein>
<reference evidence="3" key="1">
    <citation type="submission" date="2019-04" db="EMBL/GenBank/DDBJ databases">
        <title>Evolution of Biomass-Degrading Anaerobic Consortia Revealed by Metagenomics.</title>
        <authorList>
            <person name="Peng X."/>
        </authorList>
    </citation>
    <scope>NUCLEOTIDE SEQUENCE</scope>
    <source>
        <strain evidence="3">SIG311</strain>
    </source>
</reference>
<comment type="caution">
    <text evidence="3">The sequence shown here is derived from an EMBL/GenBank/DDBJ whole genome shotgun (WGS) entry which is preliminary data.</text>
</comment>
<accession>A0A927U7M7</accession>
<evidence type="ECO:0000313" key="4">
    <source>
        <dbReference type="Proteomes" id="UP000766246"/>
    </source>
</evidence>
<proteinExistence type="predicted"/>
<gene>
    <name evidence="3" type="ORF">E7272_07945</name>
</gene>
<evidence type="ECO:0000256" key="2">
    <source>
        <dbReference type="SAM" id="SignalP"/>
    </source>
</evidence>
<feature type="chain" id="PRO_5038011081" evidence="2">
    <location>
        <begin position="27"/>
        <end position="789"/>
    </location>
</feature>
<sequence>MRKRLIALMLMAIFAFEQTNVLTAFAEEYNYMPIYDKYGNTVNVEDVLSSRDAGNYVTIYDSAGNEVNIDDVVAEAAEKNKTNDSSSSSEYTPIYDELGNEVNPVDVLASEKTGINIPIYDDNGNTINPIDLEGKLYNLYGSEFRYIKVYDEAGNEIDWCGLLNNVEEWNARGFYTVTYVDSFDNSVIDTIVVPKDASVTQIPTPPVHENYTFLTWVGNSNNVQKNETVTAVYLESTPKLDVFGYANGIEDYIEFYVYGTRTDYDGVLTSDLSQVNLKLDDYTWTDDMGNVFVPNEDGNFVDQRDGNVFITYIESETPKLSIDTNVSFETKTGNTVVTTNKDSQKALSAATKIAKDATKATMKKIILDLKDLNPYLSWLKGPLDSLVDVLFGLDSKEVSLNDIAKKIDDVNENINKAEAEIKLHSEVLSQFAYKAEEFQKVTNASGAVTKEINDILRNYEAGGIDKDTCDKQIAALYEKSSKYSDLVVALEGATNALKGKTSQGLKETSIMQDAYDLQCSKVMFSGEAVDAITPYLSRQMLVYLQGYAVENVVLDAYENVHGPTSVLASREEMFVNTGGVINGQFDPTNPGIFGLYENFYKNTNRYTYVNKAIDPGKYVTFKPNLLPQPDFARISMELDKEYFNARMNFRSPDRGAFQIKALTQYAMSKEQVENIAKYCSDKKITIRQYFQNVVGFQFIDCGFPNLNFEKNCYLLVGPQTVQYNSKLEPYYDCININEVGATSERIYMWSIVYPESRGKSPAIVLFNEDLVNVPAAVSQIEKGDWKIIK</sequence>
<name>A0A927U7M7_9FIRM</name>
<dbReference type="AlphaFoldDB" id="A0A927U7M7"/>
<dbReference type="Proteomes" id="UP000766246">
    <property type="component" value="Unassembled WGS sequence"/>
</dbReference>
<evidence type="ECO:0000256" key="1">
    <source>
        <dbReference type="SAM" id="Coils"/>
    </source>
</evidence>
<feature type="coiled-coil region" evidence="1">
    <location>
        <begin position="393"/>
        <end position="427"/>
    </location>
</feature>